<dbReference type="Pfam" id="PF12894">
    <property type="entry name" value="ANAPC4_WD40"/>
    <property type="match status" value="1"/>
</dbReference>
<dbReference type="InterPro" id="IPR024977">
    <property type="entry name" value="Apc4-like_WD40_dom"/>
</dbReference>
<dbReference type="PANTHER" id="PTHR22847:SF637">
    <property type="entry name" value="WD REPEAT DOMAIN 5B"/>
    <property type="match status" value="1"/>
</dbReference>
<feature type="repeat" description="WD" evidence="3">
    <location>
        <begin position="783"/>
        <end position="824"/>
    </location>
</feature>
<protein>
    <recommendedName>
        <fullName evidence="4">NACHT domain-containing protein</fullName>
    </recommendedName>
</protein>
<sequence length="964" mass="107421">MFFPENSELRAERRRLLDRLGDGSYGAKGSSIEEVICLPGTRVAILDRINEWIKNTSPSTERVLWIRGMAGRGKSAIASTVAHNWASKGSCAIFHFRRGQNTLDGQFICALARQLGKGLVPEVKKAILDCVRENEDIAKKRLDEQFKTLLVGSLGKLQDHAYPIVIVVDALDECNDDADAVRFVRLIDQHSSFIPTNVKFLLTCRPEAPLLVALEPRTWHAEDLDLMPDVSYDITRFVQHACKQIRYDHGLPKTWPSPADLNRIVEMSQGLFQWAHTAITFVGNRSPADQLQDLLQQSSILGGLDELYRQILSKAFNEVKKDPKREQLLSWILGTLVVAPHPVSLDVIGFLYADHDTLVGRAEIVQSLRKNILADLNSLIHISTSSSEPMRLMHTSIRDFLTDRQCEHQPYFVDLSREHRRLATACLQIMGRDLKKNICGLSDILKSNSEVQTEVDRQLSQGLRYCCRSWSTHLTTGVTWSEIAEATSVVIVKFQLISDEKLLSWLEVMSLIGATTEALAMAKHVHQWLLDCSQKMPDQFLRTLWNDTQRFIAAFYEPISSCALHIYASALTQCPVETTLWKKYGCQATARMLLGKRQQNWPTNIWTSSAADEGVRDIAFSPDGKFLAAGFGGGIIQLLDVQTGAWLGEPLVGYRDLSAWFVFSSGPKPLASGSDDDTVRFSEVQSRTPLGEPLTGHSGWITSVIFPLKGEIWASGSDDKIVRLWNMVPKESMDGRLCRHSKWNRSVDLSPDGKILASVSVDNTVRLWDAQTGASLASLGEPLAGHSIWIKSIVFSPDSRILAFTSGDDTFQLWDSQTGASLGEPLAGHSNSISSIVFSPDSKIIASASYDNTVRLWNAQPGASLGEPLTADLELTAPGGLYLSLPWACKPQISNPLPSKLIPRPITIESNWVICGSKRLMWVSHHYLTPRTRVEILSPWRFALESELYDSHGYVFDISGSFKL</sequence>
<dbReference type="GO" id="GO:1990234">
    <property type="term" value="C:transferase complex"/>
    <property type="evidence" value="ECO:0007669"/>
    <property type="project" value="UniProtKB-ARBA"/>
</dbReference>
<dbReference type="InterPro" id="IPR001680">
    <property type="entry name" value="WD40_rpt"/>
</dbReference>
<name>A0A0C3QK70_9AGAM</name>
<dbReference type="HOGENOM" id="CLU_000288_6_0_1"/>
<dbReference type="InterPro" id="IPR019775">
    <property type="entry name" value="WD40_repeat_CS"/>
</dbReference>
<dbReference type="OrthoDB" id="3027122at2759"/>
<dbReference type="STRING" id="1051891.A0A0C3QK70"/>
<proteinExistence type="predicted"/>
<keyword evidence="2" id="KW-0677">Repeat</keyword>
<dbReference type="InterPro" id="IPR027417">
    <property type="entry name" value="P-loop_NTPase"/>
</dbReference>
<feature type="domain" description="NACHT" evidence="4">
    <location>
        <begin position="62"/>
        <end position="208"/>
    </location>
</feature>
<dbReference type="PROSITE" id="PS50082">
    <property type="entry name" value="WD_REPEATS_2"/>
    <property type="match status" value="4"/>
</dbReference>
<accession>A0A0C3QK70</accession>
<dbReference type="PROSITE" id="PS50294">
    <property type="entry name" value="WD_REPEATS_REGION"/>
    <property type="match status" value="4"/>
</dbReference>
<keyword evidence="1 3" id="KW-0853">WD repeat</keyword>
<reference evidence="6" key="2">
    <citation type="submission" date="2015-01" db="EMBL/GenBank/DDBJ databases">
        <title>Evolutionary Origins and Diversification of the Mycorrhizal Mutualists.</title>
        <authorList>
            <consortium name="DOE Joint Genome Institute"/>
            <consortium name="Mycorrhizal Genomics Consortium"/>
            <person name="Kohler A."/>
            <person name="Kuo A."/>
            <person name="Nagy L.G."/>
            <person name="Floudas D."/>
            <person name="Copeland A."/>
            <person name="Barry K.W."/>
            <person name="Cichocki N."/>
            <person name="Veneault-Fourrey C."/>
            <person name="LaButti K."/>
            <person name="Lindquist E.A."/>
            <person name="Lipzen A."/>
            <person name="Lundell T."/>
            <person name="Morin E."/>
            <person name="Murat C."/>
            <person name="Riley R."/>
            <person name="Ohm R."/>
            <person name="Sun H."/>
            <person name="Tunlid A."/>
            <person name="Henrissat B."/>
            <person name="Grigoriev I.V."/>
            <person name="Hibbett D.S."/>
            <person name="Martin F."/>
        </authorList>
    </citation>
    <scope>NUCLEOTIDE SEQUENCE [LARGE SCALE GENOMIC DNA]</scope>
    <source>
        <strain evidence="6">MUT 4182</strain>
    </source>
</reference>
<dbReference type="Pfam" id="PF00400">
    <property type="entry name" value="WD40"/>
    <property type="match status" value="4"/>
</dbReference>
<dbReference type="PRINTS" id="PR00320">
    <property type="entry name" value="GPROTEINBRPT"/>
</dbReference>
<dbReference type="AlphaFoldDB" id="A0A0C3QK70"/>
<dbReference type="InterPro" id="IPR020472">
    <property type="entry name" value="WD40_PAC1"/>
</dbReference>
<keyword evidence="6" id="KW-1185">Reference proteome</keyword>
<feature type="repeat" description="WD" evidence="3">
    <location>
        <begin position="694"/>
        <end position="727"/>
    </location>
</feature>
<feature type="repeat" description="WD" evidence="3">
    <location>
        <begin position="737"/>
        <end position="778"/>
    </location>
</feature>
<dbReference type="PANTHER" id="PTHR22847">
    <property type="entry name" value="WD40 REPEAT PROTEIN"/>
    <property type="match status" value="1"/>
</dbReference>
<evidence type="ECO:0000259" key="4">
    <source>
        <dbReference type="PROSITE" id="PS50837"/>
    </source>
</evidence>
<evidence type="ECO:0000313" key="6">
    <source>
        <dbReference type="Proteomes" id="UP000054248"/>
    </source>
</evidence>
<feature type="repeat" description="WD" evidence="3">
    <location>
        <begin position="826"/>
        <end position="867"/>
    </location>
</feature>
<dbReference type="InterPro" id="IPR036322">
    <property type="entry name" value="WD40_repeat_dom_sf"/>
</dbReference>
<dbReference type="SUPFAM" id="SSF50978">
    <property type="entry name" value="WD40 repeat-like"/>
    <property type="match status" value="1"/>
</dbReference>
<gene>
    <name evidence="5" type="ORF">M407DRAFT_72797</name>
</gene>
<dbReference type="PROSITE" id="PS00678">
    <property type="entry name" value="WD_REPEATS_1"/>
    <property type="match status" value="1"/>
</dbReference>
<evidence type="ECO:0000256" key="3">
    <source>
        <dbReference type="PROSITE-ProRule" id="PRU00221"/>
    </source>
</evidence>
<dbReference type="Proteomes" id="UP000054248">
    <property type="component" value="Unassembled WGS sequence"/>
</dbReference>
<dbReference type="CDD" id="cd00200">
    <property type="entry name" value="WD40"/>
    <property type="match status" value="1"/>
</dbReference>
<organism evidence="5 6">
    <name type="scientific">Tulasnella calospora MUT 4182</name>
    <dbReference type="NCBI Taxonomy" id="1051891"/>
    <lineage>
        <taxon>Eukaryota</taxon>
        <taxon>Fungi</taxon>
        <taxon>Dikarya</taxon>
        <taxon>Basidiomycota</taxon>
        <taxon>Agaricomycotina</taxon>
        <taxon>Agaricomycetes</taxon>
        <taxon>Cantharellales</taxon>
        <taxon>Tulasnellaceae</taxon>
        <taxon>Tulasnella</taxon>
    </lineage>
</organism>
<reference evidence="5 6" key="1">
    <citation type="submission" date="2014-04" db="EMBL/GenBank/DDBJ databases">
        <authorList>
            <consortium name="DOE Joint Genome Institute"/>
            <person name="Kuo A."/>
            <person name="Girlanda M."/>
            <person name="Perotto S."/>
            <person name="Kohler A."/>
            <person name="Nagy L.G."/>
            <person name="Floudas D."/>
            <person name="Copeland A."/>
            <person name="Barry K.W."/>
            <person name="Cichocki N."/>
            <person name="Veneault-Fourrey C."/>
            <person name="LaButti K."/>
            <person name="Lindquist E.A."/>
            <person name="Lipzen A."/>
            <person name="Lundell T."/>
            <person name="Morin E."/>
            <person name="Murat C."/>
            <person name="Sun H."/>
            <person name="Tunlid A."/>
            <person name="Henrissat B."/>
            <person name="Grigoriev I.V."/>
            <person name="Hibbett D.S."/>
            <person name="Martin F."/>
            <person name="Nordberg H.P."/>
            <person name="Cantor M.N."/>
            <person name="Hua S.X."/>
        </authorList>
    </citation>
    <scope>NUCLEOTIDE SEQUENCE [LARGE SCALE GENOMIC DNA]</scope>
    <source>
        <strain evidence="5 6">MUT 4182</strain>
    </source>
</reference>
<evidence type="ECO:0000256" key="2">
    <source>
        <dbReference type="ARBA" id="ARBA00022737"/>
    </source>
</evidence>
<dbReference type="InterPro" id="IPR015943">
    <property type="entry name" value="WD40/YVTN_repeat-like_dom_sf"/>
</dbReference>
<dbReference type="SMART" id="SM00320">
    <property type="entry name" value="WD40"/>
    <property type="match status" value="5"/>
</dbReference>
<dbReference type="PROSITE" id="PS50837">
    <property type="entry name" value="NACHT"/>
    <property type="match status" value="1"/>
</dbReference>
<dbReference type="InterPro" id="IPR007111">
    <property type="entry name" value="NACHT_NTPase"/>
</dbReference>
<dbReference type="GO" id="GO:0005634">
    <property type="term" value="C:nucleus"/>
    <property type="evidence" value="ECO:0007669"/>
    <property type="project" value="TreeGrafter"/>
</dbReference>
<dbReference type="InterPro" id="IPR056884">
    <property type="entry name" value="NPHP3-like_N"/>
</dbReference>
<dbReference type="Pfam" id="PF24883">
    <property type="entry name" value="NPHP3_N"/>
    <property type="match status" value="1"/>
</dbReference>
<dbReference type="Gene3D" id="3.40.50.300">
    <property type="entry name" value="P-loop containing nucleotide triphosphate hydrolases"/>
    <property type="match status" value="1"/>
</dbReference>
<dbReference type="EMBL" id="KN823004">
    <property type="protein sequence ID" value="KIO27696.1"/>
    <property type="molecule type" value="Genomic_DNA"/>
</dbReference>
<dbReference type="Gene3D" id="2.130.10.10">
    <property type="entry name" value="YVTN repeat-like/Quinoprotein amine dehydrogenase"/>
    <property type="match status" value="2"/>
</dbReference>
<dbReference type="SUPFAM" id="SSF52540">
    <property type="entry name" value="P-loop containing nucleoside triphosphate hydrolases"/>
    <property type="match status" value="1"/>
</dbReference>
<evidence type="ECO:0000256" key="1">
    <source>
        <dbReference type="ARBA" id="ARBA00022574"/>
    </source>
</evidence>
<evidence type="ECO:0000313" key="5">
    <source>
        <dbReference type="EMBL" id="KIO27696.1"/>
    </source>
</evidence>